<dbReference type="Pfam" id="PF12852">
    <property type="entry name" value="Cupin_6"/>
    <property type="match status" value="1"/>
</dbReference>
<dbReference type="InterPro" id="IPR018060">
    <property type="entry name" value="HTH_AraC"/>
</dbReference>
<keyword evidence="1" id="KW-0805">Transcription regulation</keyword>
<evidence type="ECO:0000256" key="1">
    <source>
        <dbReference type="ARBA" id="ARBA00023015"/>
    </source>
</evidence>
<reference evidence="7 8" key="1">
    <citation type="submission" date="2016-10" db="EMBL/GenBank/DDBJ databases">
        <authorList>
            <person name="Varghese N."/>
            <person name="Submissions S."/>
        </authorList>
    </citation>
    <scope>NUCLEOTIDE SEQUENCE [LARGE SCALE GENOMIC DNA]</scope>
    <source>
        <strain evidence="8">ATCC 20501</strain>
        <strain evidence="6 7">CGMCC 4.3529</strain>
    </source>
</reference>
<dbReference type="InterPro" id="IPR032783">
    <property type="entry name" value="AraC_lig"/>
</dbReference>
<dbReference type="InterPro" id="IPR009057">
    <property type="entry name" value="Homeodomain-like_sf"/>
</dbReference>
<dbReference type="PROSITE" id="PS01124">
    <property type="entry name" value="HTH_ARAC_FAMILY_2"/>
    <property type="match status" value="1"/>
</dbReference>
<dbReference type="EMBL" id="FNVB01000008">
    <property type="protein sequence ID" value="SEG90169.1"/>
    <property type="molecule type" value="Genomic_DNA"/>
</dbReference>
<dbReference type="SUPFAM" id="SSF46689">
    <property type="entry name" value="Homeodomain-like"/>
    <property type="match status" value="2"/>
</dbReference>
<dbReference type="Gene3D" id="1.10.10.60">
    <property type="entry name" value="Homeodomain-like"/>
    <property type="match status" value="1"/>
</dbReference>
<dbReference type="PANTHER" id="PTHR46796">
    <property type="entry name" value="HTH-TYPE TRANSCRIPTIONAL ACTIVATOR RHAS-RELATED"/>
    <property type="match status" value="1"/>
</dbReference>
<organism evidence="5 8">
    <name type="scientific">Saccharopolyspora kobensis</name>
    <dbReference type="NCBI Taxonomy" id="146035"/>
    <lineage>
        <taxon>Bacteria</taxon>
        <taxon>Bacillati</taxon>
        <taxon>Actinomycetota</taxon>
        <taxon>Actinomycetes</taxon>
        <taxon>Pseudonocardiales</taxon>
        <taxon>Pseudonocardiaceae</taxon>
        <taxon>Saccharopolyspora</taxon>
    </lineage>
</organism>
<dbReference type="RefSeq" id="WP_093354122.1">
    <property type="nucleotide sequence ID" value="NZ_FNVB01000008.1"/>
</dbReference>
<keyword evidence="2 5" id="KW-0238">DNA-binding</keyword>
<keyword evidence="3" id="KW-0804">Transcription</keyword>
<dbReference type="Proteomes" id="UP000236729">
    <property type="component" value="Unassembled WGS sequence"/>
</dbReference>
<dbReference type="Pfam" id="PF12833">
    <property type="entry name" value="HTH_18"/>
    <property type="match status" value="1"/>
</dbReference>
<evidence type="ECO:0000313" key="7">
    <source>
        <dbReference type="Proteomes" id="UP000199690"/>
    </source>
</evidence>
<dbReference type="SMART" id="SM00342">
    <property type="entry name" value="HTH_ARAC"/>
    <property type="match status" value="1"/>
</dbReference>
<dbReference type="Proteomes" id="UP000199690">
    <property type="component" value="Unassembled WGS sequence"/>
</dbReference>
<evidence type="ECO:0000313" key="8">
    <source>
        <dbReference type="Proteomes" id="UP000236729"/>
    </source>
</evidence>
<accession>A0A1H6DYF5</accession>
<protein>
    <submittedName>
        <fullName evidence="5">AraC-type DNA-binding protein</fullName>
    </submittedName>
</protein>
<evidence type="ECO:0000313" key="5">
    <source>
        <dbReference type="EMBL" id="SEG90169.1"/>
    </source>
</evidence>
<accession>A0A1I1W288</accession>
<evidence type="ECO:0000313" key="6">
    <source>
        <dbReference type="EMBL" id="SFD89406.1"/>
    </source>
</evidence>
<gene>
    <name evidence="5" type="ORF">SAMN02982929_05163</name>
    <name evidence="6" type="ORF">SAMN05216506_107137</name>
</gene>
<keyword evidence="7" id="KW-1185">Reference proteome</keyword>
<dbReference type="SMR" id="A0A1H6DYF5"/>
<proteinExistence type="predicted"/>
<dbReference type="GO" id="GO:0043565">
    <property type="term" value="F:sequence-specific DNA binding"/>
    <property type="evidence" value="ECO:0007669"/>
    <property type="project" value="InterPro"/>
</dbReference>
<dbReference type="AlphaFoldDB" id="A0A1H6DYF5"/>
<reference evidence="5" key="2">
    <citation type="submission" date="2016-10" db="EMBL/GenBank/DDBJ databases">
        <authorList>
            <person name="de Groot N.N."/>
        </authorList>
    </citation>
    <scope>NUCLEOTIDE SEQUENCE [LARGE SCALE GENOMIC DNA]</scope>
    <source>
        <strain evidence="5">ATCC 20501</strain>
    </source>
</reference>
<evidence type="ECO:0000259" key="4">
    <source>
        <dbReference type="PROSITE" id="PS01124"/>
    </source>
</evidence>
<evidence type="ECO:0000256" key="2">
    <source>
        <dbReference type="ARBA" id="ARBA00023125"/>
    </source>
</evidence>
<sequence>MDDALSGLLLDVRSSGALFDRSVLCPPWSIRFGEEALTLLTMVSGEAWVLPDDGEPVRLGLHDEAIVRGPFSVSDGPTTAGRDRCAHQGMRGEFSGPTVLLTGTYQVQGSVSQRVLAALPPIAVLPAAAADCPTLDLIVDEIQQDKPGRQAMLDRLLDLHLVATLREWFDRADSGAPAWYRAHQDPHIGRALRLVHENPAQPWTVAKLAAEAGLSRATFAERFRELVGQPPMTYLAEWRIARAADLLARTDATVDAIAHQVGYSNAYALSVAFKRTLGLRPTEHRAATRDAPAARTR</sequence>
<feature type="domain" description="HTH araC/xylS-type" evidence="4">
    <location>
        <begin position="189"/>
        <end position="287"/>
    </location>
</feature>
<dbReference type="GO" id="GO:0003700">
    <property type="term" value="F:DNA-binding transcription factor activity"/>
    <property type="evidence" value="ECO:0007669"/>
    <property type="project" value="InterPro"/>
</dbReference>
<dbReference type="InterPro" id="IPR050204">
    <property type="entry name" value="AraC_XylS_family_regulators"/>
</dbReference>
<evidence type="ECO:0000256" key="3">
    <source>
        <dbReference type="ARBA" id="ARBA00023163"/>
    </source>
</evidence>
<dbReference type="EMBL" id="FOME01000007">
    <property type="protein sequence ID" value="SFD89406.1"/>
    <property type="molecule type" value="Genomic_DNA"/>
</dbReference>
<dbReference type="PANTHER" id="PTHR46796:SF13">
    <property type="entry name" value="HTH-TYPE TRANSCRIPTIONAL ACTIVATOR RHAS"/>
    <property type="match status" value="1"/>
</dbReference>
<name>A0A1H6DYF5_9PSEU</name>